<dbReference type="OrthoDB" id="9781577at2"/>
<gene>
    <name evidence="7" type="primary">ubiX</name>
    <name evidence="9" type="ORF">RSPPHO_01912</name>
</gene>
<dbReference type="RefSeq" id="WP_014415173.1">
    <property type="nucleotide sequence ID" value="NC_017059.1"/>
</dbReference>
<organism evidence="9 10">
    <name type="scientific">Pararhodospirillum photometricum DSM 122</name>
    <dbReference type="NCBI Taxonomy" id="1150469"/>
    <lineage>
        <taxon>Bacteria</taxon>
        <taxon>Pseudomonadati</taxon>
        <taxon>Pseudomonadota</taxon>
        <taxon>Alphaproteobacteria</taxon>
        <taxon>Rhodospirillales</taxon>
        <taxon>Rhodospirillaceae</taxon>
        <taxon>Pararhodospirillum</taxon>
    </lineage>
</organism>
<evidence type="ECO:0000256" key="2">
    <source>
        <dbReference type="ARBA" id="ARBA00022630"/>
    </source>
</evidence>
<dbReference type="NCBIfam" id="NF004685">
    <property type="entry name" value="PRK06029.1"/>
    <property type="match status" value="1"/>
</dbReference>
<proteinExistence type="inferred from homology"/>
<feature type="binding site" evidence="7">
    <location>
        <position position="163"/>
    </location>
    <ligand>
        <name>dimethylallyl phosphate</name>
        <dbReference type="ChEBI" id="CHEBI:88052"/>
    </ligand>
</feature>
<dbReference type="AlphaFoldDB" id="H6SKM3"/>
<dbReference type="STRING" id="1150469.RSPPHO_01912"/>
<name>H6SKM3_PARPM</name>
<evidence type="ECO:0000256" key="5">
    <source>
        <dbReference type="ARBA" id="ARBA00050612"/>
    </source>
</evidence>
<dbReference type="PANTHER" id="PTHR43374">
    <property type="entry name" value="FLAVIN PRENYLTRANSFERASE"/>
    <property type="match status" value="1"/>
</dbReference>
<feature type="binding site" evidence="7">
    <location>
        <position position="133"/>
    </location>
    <ligand>
        <name>FMN</name>
        <dbReference type="ChEBI" id="CHEBI:58210"/>
    </ligand>
</feature>
<dbReference type="InterPro" id="IPR003382">
    <property type="entry name" value="Flavoprotein"/>
</dbReference>
<keyword evidence="2 7" id="KW-0285">Flavoprotein</keyword>
<feature type="binding site" evidence="7">
    <location>
        <begin position="20"/>
        <end position="22"/>
    </location>
    <ligand>
        <name>FMN</name>
        <dbReference type="ChEBI" id="CHEBI:58210"/>
    </ligand>
</feature>
<evidence type="ECO:0000256" key="6">
    <source>
        <dbReference type="ARBA" id="ARBA00060793"/>
    </source>
</evidence>
<dbReference type="NCBIfam" id="TIGR00421">
    <property type="entry name" value="ubiX_pad"/>
    <property type="match status" value="1"/>
</dbReference>
<evidence type="ECO:0000313" key="9">
    <source>
        <dbReference type="EMBL" id="CCG08538.1"/>
    </source>
</evidence>
<dbReference type="Gene3D" id="3.40.50.1950">
    <property type="entry name" value="Flavin prenyltransferase-like"/>
    <property type="match status" value="1"/>
</dbReference>
<comment type="catalytic activity">
    <reaction evidence="5 7">
        <text>dimethylallyl phosphate + FMNH2 = prenylated FMNH2 + phosphate</text>
        <dbReference type="Rhea" id="RHEA:37743"/>
        <dbReference type="ChEBI" id="CHEBI:43474"/>
        <dbReference type="ChEBI" id="CHEBI:57618"/>
        <dbReference type="ChEBI" id="CHEBI:87467"/>
        <dbReference type="ChEBI" id="CHEBI:88052"/>
        <dbReference type="EC" id="2.5.1.129"/>
    </reaction>
</comment>
<dbReference type="Pfam" id="PF02441">
    <property type="entry name" value="Flavoprotein"/>
    <property type="match status" value="1"/>
</dbReference>
<dbReference type="InterPro" id="IPR004507">
    <property type="entry name" value="UbiX-like"/>
</dbReference>
<comment type="caution">
    <text evidence="7">Lacks conserved residue(s) required for the propagation of feature annotation.</text>
</comment>
<dbReference type="PANTHER" id="PTHR43374:SF1">
    <property type="entry name" value="FLAVIN PRENYLTRANSFERASE PAD1, MITOCHONDRIAL"/>
    <property type="match status" value="1"/>
</dbReference>
<accession>H6SKM3</accession>
<keyword evidence="3 7" id="KW-0288">FMN</keyword>
<dbReference type="FunFam" id="3.40.50.1950:FF:000001">
    <property type="entry name" value="Flavin prenyltransferase UbiX"/>
    <property type="match status" value="1"/>
</dbReference>
<dbReference type="HOGENOM" id="CLU_074522_0_1_5"/>
<comment type="similarity">
    <text evidence="6 7">Belongs to the UbiX/PAD1 family.</text>
</comment>
<evidence type="ECO:0000256" key="1">
    <source>
        <dbReference type="ARBA" id="ARBA00022602"/>
    </source>
</evidence>
<sequence>MFPQVAGGGVTRRVIVALSGASGAIYGVRLLLALSRVPDVERHLILSQAALRTLAAETDVSPVALRALADVVHDHRDIGASLASGSFKTLGMIVAPCSIKTLSGIVNCYSDNLTVRAADVCLKERRRLVLLVRETPLHLGHLDLMTRATAAGAIVMPPVPAFYQRPTTLLEMVDQTVGRALDLLDIDSGLVQRWTGTSPCPPAPRE</sequence>
<dbReference type="eggNOG" id="COG0163">
    <property type="taxonomic scope" value="Bacteria"/>
</dbReference>
<feature type="domain" description="Flavoprotein" evidence="8">
    <location>
        <begin position="13"/>
        <end position="183"/>
    </location>
</feature>
<evidence type="ECO:0000256" key="3">
    <source>
        <dbReference type="ARBA" id="ARBA00022643"/>
    </source>
</evidence>
<dbReference type="KEGG" id="rpm:RSPPHO_01912"/>
<feature type="binding site" evidence="7">
    <location>
        <begin position="98"/>
        <end position="101"/>
    </location>
    <ligand>
        <name>FMN</name>
        <dbReference type="ChEBI" id="CHEBI:58210"/>
    </ligand>
</feature>
<dbReference type="InterPro" id="IPR036551">
    <property type="entry name" value="Flavin_trans-like"/>
</dbReference>
<keyword evidence="4 7" id="KW-0808">Transferase</keyword>
<dbReference type="SUPFAM" id="SSF52507">
    <property type="entry name" value="Homo-oligomeric flavin-containing Cys decarboxylases, HFCD"/>
    <property type="match status" value="1"/>
</dbReference>
<evidence type="ECO:0000256" key="4">
    <source>
        <dbReference type="ARBA" id="ARBA00022679"/>
    </source>
</evidence>
<dbReference type="GO" id="GO:0106141">
    <property type="term" value="F:flavin prenyltransferase activity"/>
    <property type="evidence" value="ECO:0007669"/>
    <property type="project" value="UniProtKB-EC"/>
</dbReference>
<dbReference type="GO" id="GO:0016831">
    <property type="term" value="F:carboxy-lyase activity"/>
    <property type="evidence" value="ECO:0007669"/>
    <property type="project" value="TreeGrafter"/>
</dbReference>
<comment type="function">
    <text evidence="7">Flavin prenyltransferase that catalyzes the synthesis of the prenylated FMN cofactor (prenyl-FMN) for 4-hydroxy-3-polyprenylbenzoic acid decarboxylase UbiD. The prenyltransferase is metal-independent and links a dimethylallyl moiety from dimethylallyl monophosphate (DMAP) to the flavin N5 and C6 atoms of FMN.</text>
</comment>
<dbReference type="PATRIC" id="fig|1150469.3.peg.2149"/>
<evidence type="ECO:0000256" key="7">
    <source>
        <dbReference type="HAMAP-Rule" id="MF_01984"/>
    </source>
</evidence>
<dbReference type="Proteomes" id="UP000033220">
    <property type="component" value="Chromosome DSM 122"/>
</dbReference>
<protein>
    <recommendedName>
        <fullName evidence="7">Flavin prenyltransferase UbiX</fullName>
        <ecNumber evidence="7">2.5.1.129</ecNumber>
    </recommendedName>
</protein>
<dbReference type="EMBL" id="HE663493">
    <property type="protein sequence ID" value="CCG08538.1"/>
    <property type="molecule type" value="Genomic_DNA"/>
</dbReference>
<dbReference type="EC" id="2.5.1.129" evidence="7"/>
<reference evidence="9 10" key="1">
    <citation type="submission" date="2012-02" db="EMBL/GenBank/DDBJ databases">
        <title>Shotgun genome sequence of Phaeospirillum photometricum DSM 122.</title>
        <authorList>
            <person name="Duquesne K."/>
            <person name="Sturgis J."/>
        </authorList>
    </citation>
    <scope>NUCLEOTIDE SEQUENCE [LARGE SCALE GENOMIC DNA]</scope>
    <source>
        <strain evidence="10">DSM122</strain>
    </source>
</reference>
<evidence type="ECO:0000313" key="10">
    <source>
        <dbReference type="Proteomes" id="UP000033220"/>
    </source>
</evidence>
<dbReference type="HAMAP" id="MF_01984">
    <property type="entry name" value="ubiX_pad"/>
    <property type="match status" value="1"/>
</dbReference>
<keyword evidence="10" id="KW-1185">Reference proteome</keyword>
<keyword evidence="1 7" id="KW-0637">Prenyltransferase</keyword>
<evidence type="ECO:0000259" key="8">
    <source>
        <dbReference type="Pfam" id="PF02441"/>
    </source>
</evidence>
<feature type="binding site" evidence="7">
    <location>
        <position position="47"/>
    </location>
    <ligand>
        <name>FMN</name>
        <dbReference type="ChEBI" id="CHEBI:58210"/>
    </ligand>
</feature>
<feature type="binding site" evidence="7">
    <location>
        <position position="179"/>
    </location>
    <ligand>
        <name>dimethylallyl phosphate</name>
        <dbReference type="ChEBI" id="CHEBI:88052"/>
    </ligand>
</feature>